<gene>
    <name evidence="1" type="ORF">QO010_003932</name>
</gene>
<dbReference type="RefSeq" id="WP_307352009.1">
    <property type="nucleotide sequence ID" value="NZ_JAUSVS010000009.1"/>
</dbReference>
<reference evidence="1 2" key="1">
    <citation type="submission" date="2023-07" db="EMBL/GenBank/DDBJ databases">
        <title>Genomic Encyclopedia of Type Strains, Phase IV (KMG-IV): sequencing the most valuable type-strain genomes for metagenomic binning, comparative biology and taxonomic classification.</title>
        <authorList>
            <person name="Goeker M."/>
        </authorList>
    </citation>
    <scope>NUCLEOTIDE SEQUENCE [LARGE SCALE GENOMIC DNA]</scope>
    <source>
        <strain evidence="1 2">DSM 18695</strain>
    </source>
</reference>
<proteinExistence type="predicted"/>
<sequence>MDALSIASAGLTRATDRFTASAVRMVAPDADLGREVVEQVQAKTDFKANLAVIKAADEMTGTLLDMLA</sequence>
<keyword evidence="2" id="KW-1185">Reference proteome</keyword>
<keyword evidence="1" id="KW-0966">Cell projection</keyword>
<evidence type="ECO:0000313" key="1">
    <source>
        <dbReference type="EMBL" id="MDQ0466139.1"/>
    </source>
</evidence>
<dbReference type="EMBL" id="JAUSVS010000009">
    <property type="protein sequence ID" value="MDQ0466139.1"/>
    <property type="molecule type" value="Genomic_DNA"/>
</dbReference>
<accession>A0ABU0IYK4</accession>
<organism evidence="1 2">
    <name type="scientific">Caulobacter ginsengisoli</name>
    <dbReference type="NCBI Taxonomy" id="400775"/>
    <lineage>
        <taxon>Bacteria</taxon>
        <taxon>Pseudomonadati</taxon>
        <taxon>Pseudomonadota</taxon>
        <taxon>Alphaproteobacteria</taxon>
        <taxon>Caulobacterales</taxon>
        <taxon>Caulobacteraceae</taxon>
        <taxon>Caulobacter</taxon>
    </lineage>
</organism>
<keyword evidence="1" id="KW-0282">Flagellum</keyword>
<keyword evidence="1" id="KW-0969">Cilium</keyword>
<comment type="caution">
    <text evidence="1">The sequence shown here is derived from an EMBL/GenBank/DDBJ whole genome shotgun (WGS) entry which is preliminary data.</text>
</comment>
<name>A0ABU0IYK4_9CAUL</name>
<protein>
    <submittedName>
        <fullName evidence="1">Flagellar hook protein FlgE</fullName>
    </submittedName>
</protein>
<evidence type="ECO:0000313" key="2">
    <source>
        <dbReference type="Proteomes" id="UP001228905"/>
    </source>
</evidence>
<dbReference type="Proteomes" id="UP001228905">
    <property type="component" value="Unassembled WGS sequence"/>
</dbReference>